<dbReference type="EMBL" id="FRAL01000018">
    <property type="protein sequence ID" value="SHL50341.1"/>
    <property type="molecule type" value="Genomic_DNA"/>
</dbReference>
<accession>A0A1M7B5V6</accession>
<gene>
    <name evidence="1" type="ORF">SAMN05192556_11823</name>
</gene>
<sequence>MPRLLIGLISSCLLLLVSGCVGSQPKTVRVPVIVAPEVPPHLVEPLPAPSRAEMTHNRDLLQLLADYESLRRRANADRAAVVEILSNDVGVE</sequence>
<organism evidence="1 2">
    <name type="scientific">Halomonas caseinilytica</name>
    <dbReference type="NCBI Taxonomy" id="438744"/>
    <lineage>
        <taxon>Bacteria</taxon>
        <taxon>Pseudomonadati</taxon>
        <taxon>Pseudomonadota</taxon>
        <taxon>Gammaproteobacteria</taxon>
        <taxon>Oceanospirillales</taxon>
        <taxon>Halomonadaceae</taxon>
        <taxon>Halomonas</taxon>
    </lineage>
</organism>
<evidence type="ECO:0000313" key="1">
    <source>
        <dbReference type="EMBL" id="SHL50341.1"/>
    </source>
</evidence>
<evidence type="ECO:0000313" key="2">
    <source>
        <dbReference type="Proteomes" id="UP000184248"/>
    </source>
</evidence>
<dbReference type="PROSITE" id="PS51257">
    <property type="entry name" value="PROKAR_LIPOPROTEIN"/>
    <property type="match status" value="1"/>
</dbReference>
<protein>
    <submittedName>
        <fullName evidence="1">Uncharacterized protein</fullName>
    </submittedName>
</protein>
<dbReference type="AlphaFoldDB" id="A0A1M7B5V6"/>
<dbReference type="Proteomes" id="UP000184248">
    <property type="component" value="Unassembled WGS sequence"/>
</dbReference>
<keyword evidence="2" id="KW-1185">Reference proteome</keyword>
<reference evidence="2" key="1">
    <citation type="submission" date="2016-11" db="EMBL/GenBank/DDBJ databases">
        <authorList>
            <person name="Varghese N."/>
            <person name="Submissions S."/>
        </authorList>
    </citation>
    <scope>NUCLEOTIDE SEQUENCE [LARGE SCALE GENOMIC DNA]</scope>
    <source>
        <strain evidence="2">ALO Sharm</strain>
    </source>
</reference>
<name>A0A1M7B5V6_9GAMM</name>
<proteinExistence type="predicted"/>